<keyword evidence="1" id="KW-0812">Transmembrane</keyword>
<keyword evidence="1" id="KW-1133">Transmembrane helix</keyword>
<keyword evidence="1" id="KW-0472">Membrane</keyword>
<dbReference type="RefSeq" id="WP_159525320.1">
    <property type="nucleotide sequence ID" value="NZ_WUUU01000014.1"/>
</dbReference>
<evidence type="ECO:0000313" key="3">
    <source>
        <dbReference type="Proteomes" id="UP000471521"/>
    </source>
</evidence>
<name>A0A6B0SGK6_9EURY</name>
<evidence type="ECO:0000256" key="1">
    <source>
        <dbReference type="SAM" id="Phobius"/>
    </source>
</evidence>
<dbReference type="Proteomes" id="UP000471521">
    <property type="component" value="Unassembled WGS sequence"/>
</dbReference>
<comment type="caution">
    <text evidence="2">The sequence shown here is derived from an EMBL/GenBank/DDBJ whole genome shotgun (WGS) entry which is preliminary data.</text>
</comment>
<accession>A0A6B0SGK6</accession>
<reference evidence="2 3" key="1">
    <citation type="submission" date="2019-12" db="EMBL/GenBank/DDBJ databases">
        <title>Isolation and characterization of three novel carbon monoxide-oxidizing members of Halobacteria from salione crusts and soils.</title>
        <authorList>
            <person name="Myers M.R."/>
            <person name="King G.M."/>
        </authorList>
    </citation>
    <scope>NUCLEOTIDE SEQUENCE [LARGE SCALE GENOMIC DNA]</scope>
    <source>
        <strain evidence="2 3">PCN9</strain>
    </source>
</reference>
<evidence type="ECO:0000313" key="2">
    <source>
        <dbReference type="EMBL" id="MXR19746.1"/>
    </source>
</evidence>
<organism evidence="2 3">
    <name type="scientific">Halobacterium bonnevillei</name>
    <dbReference type="NCBI Taxonomy" id="2692200"/>
    <lineage>
        <taxon>Archaea</taxon>
        <taxon>Methanobacteriati</taxon>
        <taxon>Methanobacteriota</taxon>
        <taxon>Stenosarchaea group</taxon>
        <taxon>Halobacteria</taxon>
        <taxon>Halobacteriales</taxon>
        <taxon>Halobacteriaceae</taxon>
        <taxon>Halobacterium</taxon>
    </lineage>
</organism>
<dbReference type="AlphaFoldDB" id="A0A6B0SGK6"/>
<proteinExistence type="predicted"/>
<feature type="transmembrane region" description="Helical" evidence="1">
    <location>
        <begin position="145"/>
        <end position="164"/>
    </location>
</feature>
<sequence>MTVSGPDTGPEPETYREIDSLDDLDESVQAQALARAIKLLAQDGYSPFTPQDLSEALGPDQLRVLAQHIEFGEALSEEQMRTLAETMPQDNVVANLEAEMESNSPSSQAPARDPAIREAGVLIAASFVLTLCGIAGAWYGVSTGAVPVIGLSVFMIALVMYKLFVWSWSE</sequence>
<protein>
    <submittedName>
        <fullName evidence="2">Uncharacterized protein</fullName>
    </submittedName>
</protein>
<feature type="transmembrane region" description="Helical" evidence="1">
    <location>
        <begin position="119"/>
        <end position="139"/>
    </location>
</feature>
<gene>
    <name evidence="2" type="ORF">GRX66_03680</name>
</gene>
<keyword evidence="3" id="KW-1185">Reference proteome</keyword>
<dbReference type="EMBL" id="WUUU01000014">
    <property type="protein sequence ID" value="MXR19746.1"/>
    <property type="molecule type" value="Genomic_DNA"/>
</dbReference>